<gene>
    <name evidence="1" type="ORF">SAMN05444390_101347</name>
</gene>
<reference evidence="1 2" key="1">
    <citation type="submission" date="2016-10" db="EMBL/GenBank/DDBJ databases">
        <authorList>
            <person name="de Groot N.N."/>
        </authorList>
    </citation>
    <scope>NUCLEOTIDE SEQUENCE [LARGE SCALE GENOMIC DNA]</scope>
    <source>
        <strain evidence="1 2">DSM 22012</strain>
    </source>
</reference>
<dbReference type="Pfam" id="PF06996">
    <property type="entry name" value="T6SS_TssG"/>
    <property type="match status" value="1"/>
</dbReference>
<dbReference type="PANTHER" id="PTHR35564">
    <property type="match status" value="1"/>
</dbReference>
<dbReference type="OrthoDB" id="1523296at2"/>
<accession>A0A1H5UDA3</accession>
<proteinExistence type="predicted"/>
<dbReference type="InterPro" id="IPR010732">
    <property type="entry name" value="T6SS_TssG-like"/>
</dbReference>
<dbReference type="AlphaFoldDB" id="A0A1H5UDA3"/>
<evidence type="ECO:0000313" key="1">
    <source>
        <dbReference type="EMBL" id="SEF73105.1"/>
    </source>
</evidence>
<sequence length="368" mass="41742">MEATNRYSTPGLIDQARAEPWRFGFFQLVRLLKLHYSRTGRIDPENRPHQDPLRFRSLLSLNFPPSEISNLSFENQQNRSASDEPLSEIQVTFMGLVGPSGVLPRPYTELLINRHIEKRDDAAHAFLDLYSHRMTALFYEAWQKYRFHIEYERKGSSDFEQWLLHLVGFTPTTLKQNLNRQDDQGSLTRNLFSWFSGLMAQRPRNAGNLEAMLGYTFGQPCQVKSFSGRWIPLAPDQCTTLGRANACLGSSAVAGTRVRDYQSSFRVSFGPLTLAAYRELLPDTDTHRKLVRLLRFYAGIELDFEIELILKKSEIPAPQLGKAGTSSLNTLSLSTLSLGRLSWLTPADKPATEDGRAVFEITYDGATV</sequence>
<protein>
    <submittedName>
        <fullName evidence="1">Type VI secretion system protein ImpH</fullName>
    </submittedName>
</protein>
<name>A0A1H5UDA3_9GAMM</name>
<organism evidence="1 2">
    <name type="scientific">Marinobacterium lutimaris</name>
    <dbReference type="NCBI Taxonomy" id="568106"/>
    <lineage>
        <taxon>Bacteria</taxon>
        <taxon>Pseudomonadati</taxon>
        <taxon>Pseudomonadota</taxon>
        <taxon>Gammaproteobacteria</taxon>
        <taxon>Oceanospirillales</taxon>
        <taxon>Oceanospirillaceae</taxon>
        <taxon>Marinobacterium</taxon>
    </lineage>
</organism>
<dbReference type="RefSeq" id="WP_104001347.1">
    <property type="nucleotide sequence ID" value="NZ_FNVQ01000001.1"/>
</dbReference>
<keyword evidence="2" id="KW-1185">Reference proteome</keyword>
<dbReference type="NCBIfam" id="TIGR03347">
    <property type="entry name" value="VI_chp_1"/>
    <property type="match status" value="1"/>
</dbReference>
<evidence type="ECO:0000313" key="2">
    <source>
        <dbReference type="Proteomes" id="UP000236745"/>
    </source>
</evidence>
<dbReference type="Proteomes" id="UP000236745">
    <property type="component" value="Unassembled WGS sequence"/>
</dbReference>
<dbReference type="EMBL" id="FNVQ01000001">
    <property type="protein sequence ID" value="SEF73105.1"/>
    <property type="molecule type" value="Genomic_DNA"/>
</dbReference>
<dbReference type="PANTHER" id="PTHR35564:SF4">
    <property type="entry name" value="CYTOPLASMIC PROTEIN"/>
    <property type="match status" value="1"/>
</dbReference>